<proteinExistence type="predicted"/>
<reference evidence="1 2" key="1">
    <citation type="submission" date="2013-11" db="EMBL/GenBank/DDBJ databases">
        <title>The Damaraland mole rat (Fukomys damarensis) genome and evolution of African mole rats.</title>
        <authorList>
            <person name="Gladyshev V.N."/>
            <person name="Fang X."/>
        </authorList>
    </citation>
    <scope>NUCLEOTIDE SEQUENCE [LARGE SCALE GENOMIC DNA]</scope>
    <source>
        <tissue evidence="1">Liver</tissue>
    </source>
</reference>
<name>A0A091CRV2_FUKDA</name>
<evidence type="ECO:0000313" key="1">
    <source>
        <dbReference type="EMBL" id="KFO20558.1"/>
    </source>
</evidence>
<dbReference type="AlphaFoldDB" id="A0A091CRV2"/>
<protein>
    <submittedName>
        <fullName evidence="1">Uncharacterized protein</fullName>
    </submittedName>
</protein>
<evidence type="ECO:0000313" key="2">
    <source>
        <dbReference type="Proteomes" id="UP000028990"/>
    </source>
</evidence>
<dbReference type="EMBL" id="KN124704">
    <property type="protein sequence ID" value="KFO20558.1"/>
    <property type="molecule type" value="Genomic_DNA"/>
</dbReference>
<organism evidence="1 2">
    <name type="scientific">Fukomys damarensis</name>
    <name type="common">Damaraland mole rat</name>
    <name type="synonym">Cryptomys damarensis</name>
    <dbReference type="NCBI Taxonomy" id="885580"/>
    <lineage>
        <taxon>Eukaryota</taxon>
        <taxon>Metazoa</taxon>
        <taxon>Chordata</taxon>
        <taxon>Craniata</taxon>
        <taxon>Vertebrata</taxon>
        <taxon>Euteleostomi</taxon>
        <taxon>Mammalia</taxon>
        <taxon>Eutheria</taxon>
        <taxon>Euarchontoglires</taxon>
        <taxon>Glires</taxon>
        <taxon>Rodentia</taxon>
        <taxon>Hystricomorpha</taxon>
        <taxon>Bathyergidae</taxon>
        <taxon>Fukomys</taxon>
    </lineage>
</organism>
<dbReference type="Proteomes" id="UP000028990">
    <property type="component" value="Unassembled WGS sequence"/>
</dbReference>
<sequence length="75" mass="8250">MQTTSGYSLSPLHPPAKLLGARPTAYLRMLSRGFLLRGCQYVINIMRRYTPFRGGANMAAPMVTLQPVGGHVEVM</sequence>
<accession>A0A091CRV2</accession>
<keyword evidence="2" id="KW-1185">Reference proteome</keyword>
<gene>
    <name evidence="1" type="ORF">H920_18058</name>
</gene>